<feature type="transmembrane region" description="Helical" evidence="4">
    <location>
        <begin position="40"/>
        <end position="59"/>
    </location>
</feature>
<keyword evidence="3 4" id="KW-0472">Membrane</keyword>
<feature type="transmembrane region" description="Helical" evidence="4">
    <location>
        <begin position="448"/>
        <end position="470"/>
    </location>
</feature>
<feature type="transmembrane region" description="Helical" evidence="4">
    <location>
        <begin position="422"/>
        <end position="442"/>
    </location>
</feature>
<dbReference type="AlphaFoldDB" id="A0AAN9GJT8"/>
<comment type="caution">
    <text evidence="5">The sequence shown here is derived from an EMBL/GenBank/DDBJ whole genome shotgun (WGS) entry which is preliminary data.</text>
</comment>
<dbReference type="Gene3D" id="1.20.1250.20">
    <property type="entry name" value="MFS general substrate transporter like domains"/>
    <property type="match status" value="1"/>
</dbReference>
<dbReference type="PANTHER" id="PTHR23121">
    <property type="entry name" value="SODIUM-DEPENDENT GLUCOSE TRANSPORTER 1"/>
    <property type="match status" value="1"/>
</dbReference>
<organism evidence="5 6">
    <name type="scientific">Littorina saxatilis</name>
    <dbReference type="NCBI Taxonomy" id="31220"/>
    <lineage>
        <taxon>Eukaryota</taxon>
        <taxon>Metazoa</taxon>
        <taxon>Spiralia</taxon>
        <taxon>Lophotrochozoa</taxon>
        <taxon>Mollusca</taxon>
        <taxon>Gastropoda</taxon>
        <taxon>Caenogastropoda</taxon>
        <taxon>Littorinimorpha</taxon>
        <taxon>Littorinoidea</taxon>
        <taxon>Littorinidae</taxon>
        <taxon>Littorina</taxon>
    </lineage>
</organism>
<feature type="transmembrane region" description="Helical" evidence="4">
    <location>
        <begin position="516"/>
        <end position="535"/>
    </location>
</feature>
<feature type="transmembrane region" description="Helical" evidence="4">
    <location>
        <begin position="79"/>
        <end position="100"/>
    </location>
</feature>
<name>A0AAN9GJT8_9CAEN</name>
<dbReference type="SUPFAM" id="SSF103473">
    <property type="entry name" value="MFS general substrate transporter"/>
    <property type="match status" value="2"/>
</dbReference>
<dbReference type="Proteomes" id="UP001374579">
    <property type="component" value="Unassembled WGS sequence"/>
</dbReference>
<feature type="transmembrane region" description="Helical" evidence="4">
    <location>
        <begin position="389"/>
        <end position="410"/>
    </location>
</feature>
<reference evidence="5 6" key="1">
    <citation type="submission" date="2024-02" db="EMBL/GenBank/DDBJ databases">
        <title>Chromosome-scale genome assembly of the rough periwinkle Littorina saxatilis.</title>
        <authorList>
            <person name="De Jode A."/>
            <person name="Faria R."/>
            <person name="Formenti G."/>
            <person name="Sims Y."/>
            <person name="Smith T.P."/>
            <person name="Tracey A."/>
            <person name="Wood J.M.D."/>
            <person name="Zagrodzka Z.B."/>
            <person name="Johannesson K."/>
            <person name="Butlin R.K."/>
            <person name="Leder E.H."/>
        </authorList>
    </citation>
    <scope>NUCLEOTIDE SEQUENCE [LARGE SCALE GENOMIC DNA]</scope>
    <source>
        <strain evidence="5">Snail1</strain>
        <tissue evidence="5">Muscle</tissue>
    </source>
</reference>
<keyword evidence="6" id="KW-1185">Reference proteome</keyword>
<dbReference type="Pfam" id="PF07690">
    <property type="entry name" value="MFS_1"/>
    <property type="match status" value="1"/>
</dbReference>
<gene>
    <name evidence="5" type="ORF">V1264_013408</name>
</gene>
<evidence type="ECO:0000313" key="6">
    <source>
        <dbReference type="Proteomes" id="UP001374579"/>
    </source>
</evidence>
<feature type="transmembrane region" description="Helical" evidence="4">
    <location>
        <begin position="482"/>
        <end position="504"/>
    </location>
</feature>
<sequence length="575" mass="63314">MKHKAWGDVLEGTGTSQGLHNTVARTRLDAQQKRDRRDNILSTIFMCAASFACGMVTSQRGPSVLDLGYLTHSDLQRTASLFALGAGGHLTGCLATGLVYSQFQPAMFLFWSLVGLCAFTAAIPWCTSYGVMAGLYFISIFCVGCVETGTYADVARRWRNQGSRVLQMLQLSFVLGGVASPAFTRFFLMDTVRFNSVHGSTNGASAVEVGDIAFSNKSSVDNRTLPTHYSLTTTLVPVPLHNLDVNESLHELLVLKSNLSSHHAPASLAVRALNSMSDSNNRHNDSFYDYGPRPIRTKIHYAYIITAVAALIVAFPFIIRHWRTKQRQPKRLHSQESTSSNSQRRRQHRETSALVLVLAGALFFFATAVEESFHQFLLTYLTQESHWSAGMSALVTSWFWCGMLLVRLSAYFLPDNVPHEAVLTMSCVMLPCALWGLHASVADHSTDGVWACVFFVGMSCSLVFPVSFTWLHSCFNQKSGALSAVVMLSSSLAGVCNPLLLGYLFHEGFARDGFPYLLLGEACGALLAFILLFALSRWLSSQWLRATNTRIVLEKFVASTIEQQEAVDSEDSDGS</sequence>
<evidence type="ECO:0000256" key="2">
    <source>
        <dbReference type="ARBA" id="ARBA00022989"/>
    </source>
</evidence>
<feature type="transmembrane region" description="Helical" evidence="4">
    <location>
        <begin position="131"/>
        <end position="154"/>
    </location>
</feature>
<evidence type="ECO:0000256" key="4">
    <source>
        <dbReference type="SAM" id="Phobius"/>
    </source>
</evidence>
<feature type="transmembrane region" description="Helical" evidence="4">
    <location>
        <begin position="166"/>
        <end position="188"/>
    </location>
</feature>
<dbReference type="InterPro" id="IPR036259">
    <property type="entry name" value="MFS_trans_sf"/>
</dbReference>
<keyword evidence="1 4" id="KW-0812">Transmembrane</keyword>
<feature type="transmembrane region" description="Helical" evidence="4">
    <location>
        <begin position="299"/>
        <end position="319"/>
    </location>
</feature>
<accession>A0AAN9GJT8</accession>
<evidence type="ECO:0000256" key="1">
    <source>
        <dbReference type="ARBA" id="ARBA00022692"/>
    </source>
</evidence>
<feature type="transmembrane region" description="Helical" evidence="4">
    <location>
        <begin position="107"/>
        <end position="125"/>
    </location>
</feature>
<protein>
    <submittedName>
        <fullName evidence="5">Uncharacterized protein</fullName>
    </submittedName>
</protein>
<evidence type="ECO:0000313" key="5">
    <source>
        <dbReference type="EMBL" id="KAK7109355.1"/>
    </source>
</evidence>
<dbReference type="EMBL" id="JBAMIC010000003">
    <property type="protein sequence ID" value="KAK7109355.1"/>
    <property type="molecule type" value="Genomic_DNA"/>
</dbReference>
<evidence type="ECO:0000256" key="3">
    <source>
        <dbReference type="ARBA" id="ARBA00023136"/>
    </source>
</evidence>
<dbReference type="PANTHER" id="PTHR23121:SF9">
    <property type="entry name" value="SODIUM-DEPENDENT GLUCOSE TRANSPORTER 1"/>
    <property type="match status" value="1"/>
</dbReference>
<feature type="transmembrane region" description="Helical" evidence="4">
    <location>
        <begin position="351"/>
        <end position="369"/>
    </location>
</feature>
<proteinExistence type="predicted"/>
<dbReference type="InterPro" id="IPR011701">
    <property type="entry name" value="MFS"/>
</dbReference>
<keyword evidence="2 4" id="KW-1133">Transmembrane helix</keyword>
<dbReference type="GO" id="GO:0022857">
    <property type="term" value="F:transmembrane transporter activity"/>
    <property type="evidence" value="ECO:0007669"/>
    <property type="project" value="InterPro"/>
</dbReference>